<reference evidence="1 2" key="1">
    <citation type="submission" date="2021-06" db="EMBL/GenBank/DDBJ databases">
        <authorList>
            <person name="Palmer J.M."/>
        </authorList>
    </citation>
    <scope>NUCLEOTIDE SEQUENCE [LARGE SCALE GENOMIC DNA]</scope>
    <source>
        <strain evidence="2">if_2019</strain>
        <tissue evidence="1">Muscle</tissue>
    </source>
</reference>
<dbReference type="Proteomes" id="UP001482620">
    <property type="component" value="Unassembled WGS sequence"/>
</dbReference>
<dbReference type="EMBL" id="JAHRIQ010100259">
    <property type="protein sequence ID" value="MEQ2253841.1"/>
    <property type="molecule type" value="Genomic_DNA"/>
</dbReference>
<evidence type="ECO:0000313" key="2">
    <source>
        <dbReference type="Proteomes" id="UP001482620"/>
    </source>
</evidence>
<keyword evidence="2" id="KW-1185">Reference proteome</keyword>
<comment type="caution">
    <text evidence="1">The sequence shown here is derived from an EMBL/GenBank/DDBJ whole genome shotgun (WGS) entry which is preliminary data.</text>
</comment>
<evidence type="ECO:0000313" key="1">
    <source>
        <dbReference type="EMBL" id="MEQ2253841.1"/>
    </source>
</evidence>
<name>A0ABV0V9Q6_9TELE</name>
<proteinExistence type="predicted"/>
<protein>
    <submittedName>
        <fullName evidence="1">Uncharacterized protein</fullName>
    </submittedName>
</protein>
<sequence>MNEYTDYTDSNSSVLNFVHMIGDRITLLDPVEELCFFASKETLARCASPVPVITVVEEMGSLGRWGFYMASGIMGSPLLPPLGCARSRLNGITSSCRRLHKSSELSGTLIAIQRGNSTGELLFARVQSSLNLASEVRAPRSCSKTGKIPDPLCPQ</sequence>
<accession>A0ABV0V9Q6</accession>
<gene>
    <name evidence="1" type="ORF">ILYODFUR_036652</name>
</gene>
<organism evidence="1 2">
    <name type="scientific">Ilyodon furcidens</name>
    <name type="common">goldbreast splitfin</name>
    <dbReference type="NCBI Taxonomy" id="33524"/>
    <lineage>
        <taxon>Eukaryota</taxon>
        <taxon>Metazoa</taxon>
        <taxon>Chordata</taxon>
        <taxon>Craniata</taxon>
        <taxon>Vertebrata</taxon>
        <taxon>Euteleostomi</taxon>
        <taxon>Actinopterygii</taxon>
        <taxon>Neopterygii</taxon>
        <taxon>Teleostei</taxon>
        <taxon>Neoteleostei</taxon>
        <taxon>Acanthomorphata</taxon>
        <taxon>Ovalentaria</taxon>
        <taxon>Atherinomorphae</taxon>
        <taxon>Cyprinodontiformes</taxon>
        <taxon>Goodeidae</taxon>
        <taxon>Ilyodon</taxon>
    </lineage>
</organism>